<evidence type="ECO:0000313" key="2">
    <source>
        <dbReference type="EMBL" id="GFS32086.1"/>
    </source>
</evidence>
<comment type="caution">
    <text evidence="2">The sequence shown here is derived from an EMBL/GenBank/DDBJ whole genome shotgun (WGS) entry which is preliminary data.</text>
</comment>
<keyword evidence="3" id="KW-1185">Reference proteome</keyword>
<protein>
    <submittedName>
        <fullName evidence="2">Uncharacterized protein</fullName>
    </submittedName>
</protein>
<organism evidence="2 3">
    <name type="scientific">Trichonephila inaurata madagascariensis</name>
    <dbReference type="NCBI Taxonomy" id="2747483"/>
    <lineage>
        <taxon>Eukaryota</taxon>
        <taxon>Metazoa</taxon>
        <taxon>Ecdysozoa</taxon>
        <taxon>Arthropoda</taxon>
        <taxon>Chelicerata</taxon>
        <taxon>Arachnida</taxon>
        <taxon>Araneae</taxon>
        <taxon>Araneomorphae</taxon>
        <taxon>Entelegynae</taxon>
        <taxon>Araneoidea</taxon>
        <taxon>Nephilidae</taxon>
        <taxon>Trichonephila</taxon>
        <taxon>Trichonephila inaurata</taxon>
    </lineage>
</organism>
<proteinExistence type="predicted"/>
<feature type="region of interest" description="Disordered" evidence="1">
    <location>
        <begin position="17"/>
        <end position="43"/>
    </location>
</feature>
<dbReference type="AlphaFoldDB" id="A0A8X6I6D5"/>
<dbReference type="Proteomes" id="UP000886998">
    <property type="component" value="Unassembled WGS sequence"/>
</dbReference>
<accession>A0A8X6I6D5</accession>
<evidence type="ECO:0000256" key="1">
    <source>
        <dbReference type="SAM" id="MobiDB-lite"/>
    </source>
</evidence>
<gene>
    <name evidence="2" type="ORF">TNIN_233891</name>
</gene>
<sequence length="90" mass="9948">MSLIIIPNRSISFPHPQQLVRSTTDPPVGLPIPIKQNEPSPLRTTIAPDDDEDQLDGDCWRSSLGDHLFPQILTIPSRWQFVGPPAIAKG</sequence>
<dbReference type="EMBL" id="BMAV01024309">
    <property type="protein sequence ID" value="GFS32086.1"/>
    <property type="molecule type" value="Genomic_DNA"/>
</dbReference>
<reference evidence="2" key="1">
    <citation type="submission" date="2020-08" db="EMBL/GenBank/DDBJ databases">
        <title>Multicomponent nature underlies the extraordinary mechanical properties of spider dragline silk.</title>
        <authorList>
            <person name="Kono N."/>
            <person name="Nakamura H."/>
            <person name="Mori M."/>
            <person name="Yoshida Y."/>
            <person name="Ohtoshi R."/>
            <person name="Malay A.D."/>
            <person name="Moran D.A.P."/>
            <person name="Tomita M."/>
            <person name="Numata K."/>
            <person name="Arakawa K."/>
        </authorList>
    </citation>
    <scope>NUCLEOTIDE SEQUENCE</scope>
</reference>
<name>A0A8X6I6D5_9ARAC</name>
<evidence type="ECO:0000313" key="3">
    <source>
        <dbReference type="Proteomes" id="UP000886998"/>
    </source>
</evidence>